<keyword evidence="3" id="KW-1185">Reference proteome</keyword>
<dbReference type="HOGENOM" id="CLU_137228_2_2_2"/>
<gene>
    <name evidence="2" type="ordered locus">Ta0244</name>
</gene>
<dbReference type="InterPro" id="IPR003779">
    <property type="entry name" value="CMD-like"/>
</dbReference>
<dbReference type="Pfam" id="PF02627">
    <property type="entry name" value="CMD"/>
    <property type="match status" value="1"/>
</dbReference>
<feature type="domain" description="Carboxymuconolactone decarboxylase-like" evidence="1">
    <location>
        <begin position="22"/>
        <end position="100"/>
    </location>
</feature>
<organism evidence="2 3">
    <name type="scientific">Thermoplasma acidophilum (strain ATCC 25905 / DSM 1728 / JCM 9062 / NBRC 15155 / AMRC-C165)</name>
    <dbReference type="NCBI Taxonomy" id="273075"/>
    <lineage>
        <taxon>Archaea</taxon>
        <taxon>Methanobacteriati</taxon>
        <taxon>Thermoplasmatota</taxon>
        <taxon>Thermoplasmata</taxon>
        <taxon>Thermoplasmatales</taxon>
        <taxon>Thermoplasmataceae</taxon>
        <taxon>Thermoplasma</taxon>
    </lineage>
</organism>
<dbReference type="EMBL" id="AL445063">
    <property type="protein sequence ID" value="CAC11389.1"/>
    <property type="molecule type" value="Genomic_DNA"/>
</dbReference>
<evidence type="ECO:0000259" key="1">
    <source>
        <dbReference type="Pfam" id="PF02627"/>
    </source>
</evidence>
<reference evidence="2 3" key="1">
    <citation type="journal article" date="2000" name="Nature">
        <title>The genome sequence of the thermoacidophilic scavenger Thermoplasma acidophilum.</title>
        <authorList>
            <person name="Ruepp A."/>
            <person name="Graml W."/>
            <person name="Santos-Martinez M.L."/>
            <person name="Koretke K.K."/>
            <person name="Volker C."/>
            <person name="Mewes H.W."/>
            <person name="Frishman D."/>
            <person name="Stocker S."/>
            <person name="Lupas A.N."/>
            <person name="Baumeister W."/>
        </authorList>
    </citation>
    <scope>NUCLEOTIDE SEQUENCE [LARGE SCALE GENOMIC DNA]</scope>
    <source>
        <strain evidence="3">ATCC 25905 / DSM 1728 / JCM 9062 / NBRC 15155 / AMRC-C165</strain>
    </source>
</reference>
<dbReference type="PANTHER" id="PTHR33930:SF2">
    <property type="entry name" value="BLR3452 PROTEIN"/>
    <property type="match status" value="1"/>
</dbReference>
<dbReference type="GO" id="GO:0051920">
    <property type="term" value="F:peroxiredoxin activity"/>
    <property type="evidence" value="ECO:0007669"/>
    <property type="project" value="InterPro"/>
</dbReference>
<dbReference type="EnsemblBacteria" id="CAC11389">
    <property type="protein sequence ID" value="CAC11389"/>
    <property type="gene ID" value="CAC11389"/>
</dbReference>
<dbReference type="PaxDb" id="273075-Ta0244"/>
<accession>Q9HLI4</accession>
<dbReference type="SUPFAM" id="SSF69118">
    <property type="entry name" value="AhpD-like"/>
    <property type="match status" value="1"/>
</dbReference>
<protein>
    <recommendedName>
        <fullName evidence="1">Carboxymuconolactone decarboxylase-like domain-containing protein</fullName>
    </recommendedName>
</protein>
<dbReference type="eggNOG" id="arCOG02148">
    <property type="taxonomic scope" value="Archaea"/>
</dbReference>
<dbReference type="InterPro" id="IPR004675">
    <property type="entry name" value="AhpD_core"/>
</dbReference>
<dbReference type="InterPro" id="IPR029032">
    <property type="entry name" value="AhpD-like"/>
</dbReference>
<dbReference type="Proteomes" id="UP000001024">
    <property type="component" value="Chromosome"/>
</dbReference>
<dbReference type="PANTHER" id="PTHR33930">
    <property type="entry name" value="ALKYL HYDROPEROXIDE REDUCTASE AHPD"/>
    <property type="match status" value="1"/>
</dbReference>
<dbReference type="KEGG" id="tac:Ta0244"/>
<dbReference type="STRING" id="273075.gene:9571461"/>
<dbReference type="PeroxiBase" id="4765">
    <property type="entry name" value="TacCMD"/>
</dbReference>
<proteinExistence type="predicted"/>
<dbReference type="OrthoDB" id="111898at2157"/>
<name>Q9HLI4_THEAC</name>
<dbReference type="Gene3D" id="1.20.1290.10">
    <property type="entry name" value="AhpD-like"/>
    <property type="match status" value="1"/>
</dbReference>
<evidence type="ECO:0000313" key="3">
    <source>
        <dbReference type="Proteomes" id="UP000001024"/>
    </source>
</evidence>
<evidence type="ECO:0000313" key="2">
    <source>
        <dbReference type="EMBL" id="CAC11389.1"/>
    </source>
</evidence>
<dbReference type="NCBIfam" id="TIGR00778">
    <property type="entry name" value="ahpD_dom"/>
    <property type="match status" value="1"/>
</dbReference>
<dbReference type="AlphaFoldDB" id="Q9HLI4"/>
<dbReference type="RefSeq" id="WP_010900673.1">
    <property type="nucleotide sequence ID" value="NC_002578.1"/>
</dbReference>
<sequence length="112" mass="12404">MDASEKLGEINDVFRLSKRVKPELTDRFLSFMESTLGKGSLDVKTKELIALSLSLALQCEWCIPYHTAKCLEAGCSEDEMIEASYIAAIMAGTPALMNVKIMADTIDQLKKK</sequence>
<dbReference type="InParanoid" id="Q9HLI4"/>